<dbReference type="Pfam" id="PF22733">
    <property type="entry name" value="NNH1"/>
    <property type="match status" value="1"/>
</dbReference>
<dbReference type="SUPFAM" id="SSF52058">
    <property type="entry name" value="L domain-like"/>
    <property type="match status" value="1"/>
</dbReference>
<dbReference type="EMBL" id="BMRG01000002">
    <property type="protein sequence ID" value="GGP44156.1"/>
    <property type="molecule type" value="Genomic_DNA"/>
</dbReference>
<dbReference type="InterPro" id="IPR032675">
    <property type="entry name" value="LRR_dom_sf"/>
</dbReference>
<dbReference type="Proteomes" id="UP000639606">
    <property type="component" value="Unassembled WGS sequence"/>
</dbReference>
<dbReference type="PROSITE" id="PS50837">
    <property type="entry name" value="NACHT"/>
    <property type="match status" value="1"/>
</dbReference>
<gene>
    <name evidence="4" type="ORF">GCM10010185_14820</name>
</gene>
<dbReference type="InterPro" id="IPR027417">
    <property type="entry name" value="P-loop_NTPase"/>
</dbReference>
<sequence length="908" mass="101299">MRGIGHQVGDQLEPLLAAKFDALPPNEVTAALDAVVDALGSLDLSDEALLAADADPEALARQVRASVRREAGLSDLATRLYDVALDQACRYLVQVIRHLPAFQPRALAEVLSRASAQTAALDEVLARLPRTSLHAPRGTDDDFRDEYLRYLASALDRLELLGLTMRDRPKLALSVAYLSLSVTGGDTRTSPVDRWFGVDRGGSLRVEAAIGNACRTLVRGEAGSGKTTLLDWLAITAAREAFTDQLKSWNGCVPLVVRLRRYADSDLPRPEQFLDHAASWLVGLMPDGWVHRVLRSGRALVLVDGVDEVPAHRRRFVREWLRELVTAFPDARVVVTSRPAAADQRWLEHEGFGSVLLEQMTPGDVRVFLQRWHEAARDAESLPCAPEDLPEAERGLLRQLDNRPHLRALAASPLLCAMLCALNLGRTSDLPQSRMDLYRAALTMLLDLRDAERRIAGMLTGGEKTVLLRDLAWRLTEAGRSEFPLARVTGFVARKLKSMPNVSGSPEAILAHLLERSGVLREPVPGRVDFVHRTFQEYLAASEATEEDRVETLVRNAHLDTWRETVVMACGHGKRSQTKELLTQVLDQADSEPKRARKLRLLAAACLETVTDVDPEVHERVDRVIREHLVPPRSIKETRSLASVGRRVLHYLPETLDGLSEAAAAATVRAVALTGDADAIPRLARYAPDGRLAVQRQLEEAWEYFEPKRYAHEVLADAPLRNGGIMIRKSSHIEYLSVLRRLERVTIDLGMEEPQADLAFLTGVDHLIELFVHLRGEVDLRPLKAHRKLKTLVINQADVLRHCDVLERLPNLTWLALSSRVPAHLLADIAPHIRHLTELTLIGPSTGDLRMITGLTALRELQLYQWSDDRPIDLRPLRDMPLRTLALSDSDQHIGLDELDPRVEVKYY</sequence>
<dbReference type="Gene3D" id="3.80.10.10">
    <property type="entry name" value="Ribonuclease Inhibitor"/>
    <property type="match status" value="1"/>
</dbReference>
<dbReference type="PANTHER" id="PTHR46844">
    <property type="entry name" value="SLR5058 PROTEIN"/>
    <property type="match status" value="1"/>
</dbReference>
<dbReference type="SUPFAM" id="SSF52540">
    <property type="entry name" value="P-loop containing nucleoside triphosphate hydrolases"/>
    <property type="match status" value="1"/>
</dbReference>
<keyword evidence="1" id="KW-0547">Nucleotide-binding</keyword>
<protein>
    <submittedName>
        <fullName evidence="4">ATP-binding protein</fullName>
    </submittedName>
</protein>
<comment type="caution">
    <text evidence="4">The sequence shown here is derived from an EMBL/GenBank/DDBJ whole genome shotgun (WGS) entry which is preliminary data.</text>
</comment>
<evidence type="ECO:0000259" key="3">
    <source>
        <dbReference type="PROSITE" id="PS50837"/>
    </source>
</evidence>
<evidence type="ECO:0000313" key="4">
    <source>
        <dbReference type="EMBL" id="GGP44156.1"/>
    </source>
</evidence>
<evidence type="ECO:0000313" key="5">
    <source>
        <dbReference type="Proteomes" id="UP000639606"/>
    </source>
</evidence>
<evidence type="ECO:0000256" key="1">
    <source>
        <dbReference type="ARBA" id="ARBA00022741"/>
    </source>
</evidence>
<keyword evidence="5" id="KW-1185">Reference proteome</keyword>
<dbReference type="PANTHER" id="PTHR46844:SF1">
    <property type="entry name" value="SLR5058 PROTEIN"/>
    <property type="match status" value="1"/>
</dbReference>
<reference evidence="4" key="1">
    <citation type="journal article" date="2014" name="Int. J. Syst. Evol. Microbiol.">
        <title>Complete genome sequence of Corynebacterium casei LMG S-19264T (=DSM 44701T), isolated from a smear-ripened cheese.</title>
        <authorList>
            <consortium name="US DOE Joint Genome Institute (JGI-PGF)"/>
            <person name="Walter F."/>
            <person name="Albersmeier A."/>
            <person name="Kalinowski J."/>
            <person name="Ruckert C."/>
        </authorList>
    </citation>
    <scope>NUCLEOTIDE SEQUENCE</scope>
    <source>
        <strain evidence="4">JCM 3313</strain>
    </source>
</reference>
<dbReference type="InterPro" id="IPR007111">
    <property type="entry name" value="NACHT_NTPase"/>
</dbReference>
<dbReference type="Pfam" id="PF05729">
    <property type="entry name" value="NACHT"/>
    <property type="match status" value="1"/>
</dbReference>
<dbReference type="GO" id="GO:0005524">
    <property type="term" value="F:ATP binding"/>
    <property type="evidence" value="ECO:0007669"/>
    <property type="project" value="UniProtKB-KW"/>
</dbReference>
<feature type="domain" description="NACHT" evidence="3">
    <location>
        <begin position="214"/>
        <end position="546"/>
    </location>
</feature>
<dbReference type="InterPro" id="IPR054547">
    <property type="entry name" value="NNH1"/>
</dbReference>
<name>A0A918ALX6_9PSEU</name>
<keyword evidence="2 4" id="KW-0067">ATP-binding</keyword>
<evidence type="ECO:0000256" key="2">
    <source>
        <dbReference type="ARBA" id="ARBA00022840"/>
    </source>
</evidence>
<dbReference type="AlphaFoldDB" id="A0A918ALX6"/>
<proteinExistence type="predicted"/>
<accession>A0A918ALX6</accession>
<organism evidence="4 5">
    <name type="scientific">Saccharothrix coeruleofusca</name>
    <dbReference type="NCBI Taxonomy" id="33919"/>
    <lineage>
        <taxon>Bacteria</taxon>
        <taxon>Bacillati</taxon>
        <taxon>Actinomycetota</taxon>
        <taxon>Actinomycetes</taxon>
        <taxon>Pseudonocardiales</taxon>
        <taxon>Pseudonocardiaceae</taxon>
        <taxon>Saccharothrix</taxon>
    </lineage>
</organism>
<dbReference type="Gene3D" id="3.40.50.300">
    <property type="entry name" value="P-loop containing nucleotide triphosphate hydrolases"/>
    <property type="match status" value="1"/>
</dbReference>
<reference evidence="4" key="2">
    <citation type="submission" date="2020-09" db="EMBL/GenBank/DDBJ databases">
        <authorList>
            <person name="Sun Q."/>
            <person name="Ohkuma M."/>
        </authorList>
    </citation>
    <scope>NUCLEOTIDE SEQUENCE</scope>
    <source>
        <strain evidence="4">JCM 3313</strain>
    </source>
</reference>